<evidence type="ECO:0000256" key="10">
    <source>
        <dbReference type="ARBA" id="ARBA00023303"/>
    </source>
</evidence>
<dbReference type="GO" id="GO:0016020">
    <property type="term" value="C:membrane"/>
    <property type="evidence" value="ECO:0007669"/>
    <property type="project" value="UniProtKB-SubCell"/>
</dbReference>
<proteinExistence type="predicted"/>
<comment type="catalytic activity">
    <reaction evidence="11">
        <text>K(+)(in) = K(+)(out)</text>
        <dbReference type="Rhea" id="RHEA:29463"/>
        <dbReference type="ChEBI" id="CHEBI:29103"/>
    </reaction>
</comment>
<keyword evidence="4 12" id="KW-0812">Transmembrane</keyword>
<evidence type="ECO:0000313" key="15">
    <source>
        <dbReference type="EMBL" id="SUZ64994.1"/>
    </source>
</evidence>
<dbReference type="InterPro" id="IPR003148">
    <property type="entry name" value="RCK_N"/>
</dbReference>
<keyword evidence="7 12" id="KW-1133">Transmembrane helix</keyword>
<feature type="transmembrane region" description="Helical" evidence="12">
    <location>
        <begin position="54"/>
        <end position="70"/>
    </location>
</feature>
<name>A0A381PEE3_9ZZZZ</name>
<dbReference type="SUPFAM" id="SSF81324">
    <property type="entry name" value="Voltage-gated potassium channels"/>
    <property type="match status" value="1"/>
</dbReference>
<feature type="transmembrane region" description="Helical" evidence="12">
    <location>
        <begin position="21"/>
        <end position="42"/>
    </location>
</feature>
<evidence type="ECO:0000256" key="11">
    <source>
        <dbReference type="ARBA" id="ARBA00034430"/>
    </source>
</evidence>
<keyword evidence="3" id="KW-0633">Potassium transport</keyword>
<dbReference type="InterPro" id="IPR047871">
    <property type="entry name" value="K_chnl_Slo-like"/>
</dbReference>
<dbReference type="PANTHER" id="PTHR10027">
    <property type="entry name" value="CALCIUM-ACTIVATED POTASSIUM CHANNEL ALPHA CHAIN"/>
    <property type="match status" value="1"/>
</dbReference>
<evidence type="ECO:0000259" key="13">
    <source>
        <dbReference type="Pfam" id="PF07885"/>
    </source>
</evidence>
<keyword evidence="10" id="KW-0407">Ion channel</keyword>
<feature type="transmembrane region" description="Helical" evidence="12">
    <location>
        <begin position="82"/>
        <end position="105"/>
    </location>
</feature>
<reference evidence="15" key="1">
    <citation type="submission" date="2018-05" db="EMBL/GenBank/DDBJ databases">
        <authorList>
            <person name="Lanie J.A."/>
            <person name="Ng W.-L."/>
            <person name="Kazmierczak K.M."/>
            <person name="Andrzejewski T.M."/>
            <person name="Davidsen T.M."/>
            <person name="Wayne K.J."/>
            <person name="Tettelin H."/>
            <person name="Glass J.I."/>
            <person name="Rusch D."/>
            <person name="Podicherti R."/>
            <person name="Tsui H.-C.T."/>
            <person name="Winkler M.E."/>
        </authorList>
    </citation>
    <scope>NUCLEOTIDE SEQUENCE</scope>
</reference>
<dbReference type="Gene3D" id="3.40.50.720">
    <property type="entry name" value="NAD(P)-binding Rossmann-like Domain"/>
    <property type="match status" value="1"/>
</dbReference>
<keyword evidence="9 12" id="KW-0472">Membrane</keyword>
<evidence type="ECO:0000256" key="6">
    <source>
        <dbReference type="ARBA" id="ARBA00022958"/>
    </source>
</evidence>
<gene>
    <name evidence="15" type="ORF">METZ01_LOCUS17848</name>
</gene>
<keyword evidence="8" id="KW-0406">Ion transport</keyword>
<protein>
    <submittedName>
        <fullName evidence="15">Uncharacterized protein</fullName>
    </submittedName>
</protein>
<dbReference type="Gene3D" id="1.10.287.70">
    <property type="match status" value="1"/>
</dbReference>
<feature type="domain" description="Potassium channel" evidence="13">
    <location>
        <begin position="28"/>
        <end position="105"/>
    </location>
</feature>
<sequence>MIDLILEGFYRARRRKRLGGAVVVFALLISIVGNAMTFYLFERGLHPGLSVGDSFWYSMISITTIGYGDLSATTLGARIGTIIFITILGLTAFTASAGMIINWLIELQNRERSGLGRLYLKNHILIINYPNESRVRNIIDEFTSDSSHEYYDITLVTDRLESMPFQHSNVHFLRGSPLEVETYSRASVAGAQKAIILSTGYDDPSSDSIVASAASVLHRSNPNIMATLECINPRHAVLFEGMENTSLVFPLQMANNLLVQESQDPGVSLLAQVITSNKLEGTLLSLRLEDIPYHRVSYPELAKNMLDRDVNVVGVVRDGTVHLSFTDLFPLKDDVLVYIASSRLEWESVEDTLASVTGQAS</sequence>
<evidence type="ECO:0000256" key="3">
    <source>
        <dbReference type="ARBA" id="ARBA00022538"/>
    </source>
</evidence>
<dbReference type="PANTHER" id="PTHR10027:SF10">
    <property type="entry name" value="SLOWPOKE 2, ISOFORM D"/>
    <property type="match status" value="1"/>
</dbReference>
<evidence type="ECO:0000256" key="4">
    <source>
        <dbReference type="ARBA" id="ARBA00022692"/>
    </source>
</evidence>
<dbReference type="GO" id="GO:0005267">
    <property type="term" value="F:potassium channel activity"/>
    <property type="evidence" value="ECO:0007669"/>
    <property type="project" value="UniProtKB-KW"/>
</dbReference>
<dbReference type="Pfam" id="PF07885">
    <property type="entry name" value="Ion_trans_2"/>
    <property type="match status" value="1"/>
</dbReference>
<keyword evidence="6" id="KW-0630">Potassium</keyword>
<comment type="subcellular location">
    <subcellularLocation>
        <location evidence="1">Membrane</location>
        <topology evidence="1">Multi-pass membrane protein</topology>
    </subcellularLocation>
</comment>
<evidence type="ECO:0000256" key="12">
    <source>
        <dbReference type="SAM" id="Phobius"/>
    </source>
</evidence>
<keyword evidence="2" id="KW-0813">Transport</keyword>
<feature type="domain" description="RCK N-terminal" evidence="14">
    <location>
        <begin position="120"/>
        <end position="217"/>
    </location>
</feature>
<evidence type="ECO:0000256" key="9">
    <source>
        <dbReference type="ARBA" id="ARBA00023136"/>
    </source>
</evidence>
<dbReference type="EMBL" id="UINC01000948">
    <property type="protein sequence ID" value="SUZ64994.1"/>
    <property type="molecule type" value="Genomic_DNA"/>
</dbReference>
<dbReference type="InterPro" id="IPR013099">
    <property type="entry name" value="K_chnl_dom"/>
</dbReference>
<evidence type="ECO:0000256" key="1">
    <source>
        <dbReference type="ARBA" id="ARBA00004141"/>
    </source>
</evidence>
<keyword evidence="5" id="KW-0631">Potassium channel</keyword>
<organism evidence="15">
    <name type="scientific">marine metagenome</name>
    <dbReference type="NCBI Taxonomy" id="408172"/>
    <lineage>
        <taxon>unclassified sequences</taxon>
        <taxon>metagenomes</taxon>
        <taxon>ecological metagenomes</taxon>
    </lineage>
</organism>
<evidence type="ECO:0000259" key="14">
    <source>
        <dbReference type="Pfam" id="PF22614"/>
    </source>
</evidence>
<evidence type="ECO:0000256" key="7">
    <source>
        <dbReference type="ARBA" id="ARBA00022989"/>
    </source>
</evidence>
<dbReference type="AlphaFoldDB" id="A0A381PEE3"/>
<accession>A0A381PEE3</accession>
<evidence type="ECO:0000256" key="5">
    <source>
        <dbReference type="ARBA" id="ARBA00022826"/>
    </source>
</evidence>
<evidence type="ECO:0000256" key="2">
    <source>
        <dbReference type="ARBA" id="ARBA00022448"/>
    </source>
</evidence>
<evidence type="ECO:0000256" key="8">
    <source>
        <dbReference type="ARBA" id="ARBA00023065"/>
    </source>
</evidence>
<dbReference type="Pfam" id="PF22614">
    <property type="entry name" value="Slo-like_RCK"/>
    <property type="match status" value="1"/>
</dbReference>